<dbReference type="InterPro" id="IPR036291">
    <property type="entry name" value="NAD(P)-bd_dom_sf"/>
</dbReference>
<dbReference type="GO" id="GO:1901607">
    <property type="term" value="P:alpha-amino acid biosynthetic process"/>
    <property type="evidence" value="ECO:0007669"/>
    <property type="project" value="UniProtKB-ARBA"/>
</dbReference>
<feature type="domain" description="Semialdehyde dehydrogenase NAD-binding" evidence="1">
    <location>
        <begin position="6"/>
        <end position="102"/>
    </location>
</feature>
<dbReference type="AlphaFoldDB" id="A0A5C3QNH8"/>
<dbReference type="OrthoDB" id="10262413at2759"/>
<dbReference type="PANTHER" id="PTHR48079:SF6">
    <property type="entry name" value="NAD(P)-BINDING DOMAIN-CONTAINING PROTEIN-RELATED"/>
    <property type="match status" value="1"/>
</dbReference>
<dbReference type="SMART" id="SM00859">
    <property type="entry name" value="Semialdhyde_dh"/>
    <property type="match status" value="1"/>
</dbReference>
<evidence type="ECO:0000259" key="1">
    <source>
        <dbReference type="SMART" id="SM00859"/>
    </source>
</evidence>
<reference evidence="2 3" key="1">
    <citation type="journal article" date="2019" name="Nat. Ecol. Evol.">
        <title>Megaphylogeny resolves global patterns of mushroom evolution.</title>
        <authorList>
            <person name="Varga T."/>
            <person name="Krizsan K."/>
            <person name="Foldi C."/>
            <person name="Dima B."/>
            <person name="Sanchez-Garcia M."/>
            <person name="Sanchez-Ramirez S."/>
            <person name="Szollosi G.J."/>
            <person name="Szarkandi J.G."/>
            <person name="Papp V."/>
            <person name="Albert L."/>
            <person name="Andreopoulos W."/>
            <person name="Angelini C."/>
            <person name="Antonin V."/>
            <person name="Barry K.W."/>
            <person name="Bougher N.L."/>
            <person name="Buchanan P."/>
            <person name="Buyck B."/>
            <person name="Bense V."/>
            <person name="Catcheside P."/>
            <person name="Chovatia M."/>
            <person name="Cooper J."/>
            <person name="Damon W."/>
            <person name="Desjardin D."/>
            <person name="Finy P."/>
            <person name="Geml J."/>
            <person name="Haridas S."/>
            <person name="Hughes K."/>
            <person name="Justo A."/>
            <person name="Karasinski D."/>
            <person name="Kautmanova I."/>
            <person name="Kiss B."/>
            <person name="Kocsube S."/>
            <person name="Kotiranta H."/>
            <person name="LaButti K.M."/>
            <person name="Lechner B.E."/>
            <person name="Liimatainen K."/>
            <person name="Lipzen A."/>
            <person name="Lukacs Z."/>
            <person name="Mihaltcheva S."/>
            <person name="Morgado L.N."/>
            <person name="Niskanen T."/>
            <person name="Noordeloos M.E."/>
            <person name="Ohm R.A."/>
            <person name="Ortiz-Santana B."/>
            <person name="Ovrebo C."/>
            <person name="Racz N."/>
            <person name="Riley R."/>
            <person name="Savchenko A."/>
            <person name="Shiryaev A."/>
            <person name="Soop K."/>
            <person name="Spirin V."/>
            <person name="Szebenyi C."/>
            <person name="Tomsovsky M."/>
            <person name="Tulloss R.E."/>
            <person name="Uehling J."/>
            <person name="Grigoriev I.V."/>
            <person name="Vagvolgyi C."/>
            <person name="Papp T."/>
            <person name="Martin F.M."/>
            <person name="Miettinen O."/>
            <person name="Hibbett D.S."/>
            <person name="Nagy L.G."/>
        </authorList>
    </citation>
    <scope>NUCLEOTIDE SEQUENCE [LARGE SCALE GENOMIC DNA]</scope>
    <source>
        <strain evidence="2 3">CBS 309.79</strain>
    </source>
</reference>
<dbReference type="GO" id="GO:0004029">
    <property type="term" value="F:aldehyde dehydrogenase (NAD+) activity"/>
    <property type="evidence" value="ECO:0007669"/>
    <property type="project" value="TreeGrafter"/>
</dbReference>
<dbReference type="InterPro" id="IPR000534">
    <property type="entry name" value="Semialdehyde_DH_NAD-bd"/>
</dbReference>
<sequence length="352" mass="38510">MSDEINIFLTGATGYVGGAVLERLLKHPDCSRFRITAIVRSTEKADKLRKLGINVVVGSHSDADIVIENAAKADVVFTAADCDDMGAAQAILDGLKKRFENTGKQPILIHTVQQFSLCRCHKPYRCEVGTLTDRALGAFTYDKIYDDTDADQIETLPDTADHRNVDLLLVKADKDGYVKTYIILPSTIYGIATGHLVSLGIQNPHSKQVPRLIQLGKARGQAGVCGEGKNTWPHVHIDDIADLYITLYDAIVASSPAPGHGREGYYFGENGHYLAYDLAKAVAVELAARGVGSSTPTSFTEEEFSKNPRLGYFGTNSRCKASRGRALGWMPKYGDEDFYASIRAEVDVQFKD</sequence>
<organism evidence="2 3">
    <name type="scientific">Pterulicium gracile</name>
    <dbReference type="NCBI Taxonomy" id="1884261"/>
    <lineage>
        <taxon>Eukaryota</taxon>
        <taxon>Fungi</taxon>
        <taxon>Dikarya</taxon>
        <taxon>Basidiomycota</taxon>
        <taxon>Agaricomycotina</taxon>
        <taxon>Agaricomycetes</taxon>
        <taxon>Agaricomycetidae</taxon>
        <taxon>Agaricales</taxon>
        <taxon>Pleurotineae</taxon>
        <taxon>Pterulaceae</taxon>
        <taxon>Pterulicium</taxon>
    </lineage>
</organism>
<dbReference type="PANTHER" id="PTHR48079">
    <property type="entry name" value="PROTEIN YEEZ"/>
    <property type="match status" value="1"/>
</dbReference>
<name>A0A5C3QNH8_9AGAR</name>
<dbReference type="InterPro" id="IPR051783">
    <property type="entry name" value="NAD(P)-dependent_oxidoreduct"/>
</dbReference>
<dbReference type="GO" id="GO:0051287">
    <property type="term" value="F:NAD binding"/>
    <property type="evidence" value="ECO:0007669"/>
    <property type="project" value="InterPro"/>
</dbReference>
<evidence type="ECO:0000313" key="2">
    <source>
        <dbReference type="EMBL" id="TFK99983.1"/>
    </source>
</evidence>
<proteinExistence type="predicted"/>
<dbReference type="EMBL" id="ML178831">
    <property type="protein sequence ID" value="TFK99983.1"/>
    <property type="molecule type" value="Genomic_DNA"/>
</dbReference>
<dbReference type="GO" id="GO:0005737">
    <property type="term" value="C:cytoplasm"/>
    <property type="evidence" value="ECO:0007669"/>
    <property type="project" value="TreeGrafter"/>
</dbReference>
<dbReference type="InterPro" id="IPR016040">
    <property type="entry name" value="NAD(P)-bd_dom"/>
</dbReference>
<dbReference type="Pfam" id="PF13460">
    <property type="entry name" value="NAD_binding_10"/>
    <property type="match status" value="1"/>
</dbReference>
<accession>A0A5C3QNH8</accession>
<dbReference type="Proteomes" id="UP000305067">
    <property type="component" value="Unassembled WGS sequence"/>
</dbReference>
<dbReference type="STRING" id="1884261.A0A5C3QNH8"/>
<evidence type="ECO:0000313" key="3">
    <source>
        <dbReference type="Proteomes" id="UP000305067"/>
    </source>
</evidence>
<keyword evidence="3" id="KW-1185">Reference proteome</keyword>
<protein>
    <submittedName>
        <fullName evidence="2">NAD(P)-binding protein</fullName>
    </submittedName>
</protein>
<dbReference type="Gene3D" id="3.40.50.720">
    <property type="entry name" value="NAD(P)-binding Rossmann-like Domain"/>
    <property type="match status" value="1"/>
</dbReference>
<dbReference type="SUPFAM" id="SSF51735">
    <property type="entry name" value="NAD(P)-binding Rossmann-fold domains"/>
    <property type="match status" value="1"/>
</dbReference>
<gene>
    <name evidence="2" type="ORF">BDV98DRAFT_583942</name>
</gene>